<dbReference type="AlphaFoldDB" id="A0A382IRK2"/>
<feature type="non-terminal residue" evidence="1">
    <location>
        <position position="121"/>
    </location>
</feature>
<name>A0A382IRK2_9ZZZZ</name>
<organism evidence="1">
    <name type="scientific">marine metagenome</name>
    <dbReference type="NCBI Taxonomy" id="408172"/>
    <lineage>
        <taxon>unclassified sequences</taxon>
        <taxon>metagenomes</taxon>
        <taxon>ecological metagenomes</taxon>
    </lineage>
</organism>
<gene>
    <name evidence="1" type="ORF">METZ01_LOCUS254681</name>
</gene>
<dbReference type="EMBL" id="UINC01068879">
    <property type="protein sequence ID" value="SVC01827.1"/>
    <property type="molecule type" value="Genomic_DNA"/>
</dbReference>
<evidence type="ECO:0000313" key="1">
    <source>
        <dbReference type="EMBL" id="SVC01827.1"/>
    </source>
</evidence>
<protein>
    <submittedName>
        <fullName evidence="1">Uncharacterized protein</fullName>
    </submittedName>
</protein>
<proteinExistence type="predicted"/>
<sequence>MKVVDIADEIYRELSEPSTLSIPAIAYWLRTNIGELNNYLNTSFRIDSDFEIAEQVELTGREPISYNSSVDNSTLEIQFEEKAVLKKMYFVHHYDSQLRSALGAASNDPVVEVVSDGSKVR</sequence>
<reference evidence="1" key="1">
    <citation type="submission" date="2018-05" db="EMBL/GenBank/DDBJ databases">
        <authorList>
            <person name="Lanie J.A."/>
            <person name="Ng W.-L."/>
            <person name="Kazmierczak K.M."/>
            <person name="Andrzejewski T.M."/>
            <person name="Davidsen T.M."/>
            <person name="Wayne K.J."/>
            <person name="Tettelin H."/>
            <person name="Glass J.I."/>
            <person name="Rusch D."/>
            <person name="Podicherti R."/>
            <person name="Tsui H.-C.T."/>
            <person name="Winkler M.E."/>
        </authorList>
    </citation>
    <scope>NUCLEOTIDE SEQUENCE</scope>
</reference>
<accession>A0A382IRK2</accession>